<evidence type="ECO:0000256" key="3">
    <source>
        <dbReference type="PROSITE-ProRule" id="PRU00182"/>
    </source>
</evidence>
<dbReference type="InterPro" id="IPR036986">
    <property type="entry name" value="S4_RNA-bd_sf"/>
</dbReference>
<dbReference type="AlphaFoldDB" id="A0A6C1B992"/>
<keyword evidence="6" id="KW-0489">Methyltransferase</keyword>
<dbReference type="InterPro" id="IPR029063">
    <property type="entry name" value="SAM-dependent_MTases_sf"/>
</dbReference>
<dbReference type="SMART" id="SM00363">
    <property type="entry name" value="S4"/>
    <property type="match status" value="1"/>
</dbReference>
<dbReference type="EMBL" id="CP048836">
    <property type="protein sequence ID" value="QID19318.1"/>
    <property type="molecule type" value="Genomic_DNA"/>
</dbReference>
<dbReference type="Pfam" id="PF01728">
    <property type="entry name" value="FtsJ"/>
    <property type="match status" value="1"/>
</dbReference>
<feature type="compositionally biased region" description="Basic residues" evidence="4">
    <location>
        <begin position="1"/>
        <end position="11"/>
    </location>
</feature>
<dbReference type="GO" id="GO:0032259">
    <property type="term" value="P:methylation"/>
    <property type="evidence" value="ECO:0007669"/>
    <property type="project" value="UniProtKB-KW"/>
</dbReference>
<evidence type="ECO:0000313" key="7">
    <source>
        <dbReference type="Proteomes" id="UP000501991"/>
    </source>
</evidence>
<accession>A0A6C1B992</accession>
<dbReference type="PIRSF" id="PIRSF005578">
    <property type="entry name" value="TlyA"/>
    <property type="match status" value="1"/>
</dbReference>
<evidence type="ECO:0000256" key="4">
    <source>
        <dbReference type="SAM" id="MobiDB-lite"/>
    </source>
</evidence>
<organism evidence="6 7">
    <name type="scientific">Nitrogeniibacter mangrovi</name>
    <dbReference type="NCBI Taxonomy" id="2016596"/>
    <lineage>
        <taxon>Bacteria</taxon>
        <taxon>Pseudomonadati</taxon>
        <taxon>Pseudomonadota</taxon>
        <taxon>Betaproteobacteria</taxon>
        <taxon>Rhodocyclales</taxon>
        <taxon>Zoogloeaceae</taxon>
        <taxon>Nitrogeniibacter</taxon>
    </lineage>
</organism>
<dbReference type="InterPro" id="IPR002877">
    <property type="entry name" value="RNA_MeTrfase_FtsJ_dom"/>
</dbReference>
<keyword evidence="1 3" id="KW-0694">RNA-binding</keyword>
<sequence length="287" mass="30943">MSMKSFHRRSAKPPPVHQAHVSESVDRGGLFRIDSLLVERGYAPSRTAAQRMIADGRVRADGEPVRKASLEVANNVALEVEASDDDRYVSRGGLKLAGALKHTGLDVTDMSCLDVGQSTGGFTDCLLQAGATHVTGIEVGHDQLHARLRNDPRVRCREGINARTLDAQDVGETRPEAGFDLIVCDASFISLTLLMPRWPALLAPLGHVIALVKPQFEVGPGGLSKGGIVTDPARYAEVERKIRACAGTAGLEVRDYFDSPITGGDGNREFFIHAVRADRPGHDHKTP</sequence>
<dbReference type="InterPro" id="IPR002942">
    <property type="entry name" value="S4_RNA-bd"/>
</dbReference>
<evidence type="ECO:0000313" key="6">
    <source>
        <dbReference type="EMBL" id="QID19318.1"/>
    </source>
</evidence>
<dbReference type="Pfam" id="PF01479">
    <property type="entry name" value="S4"/>
    <property type="match status" value="1"/>
</dbReference>
<protein>
    <submittedName>
        <fullName evidence="6">TlyA family RNA methyltransferase</fullName>
    </submittedName>
</protein>
<gene>
    <name evidence="6" type="ORF">G3580_17875</name>
</gene>
<comment type="similarity">
    <text evidence="2">Belongs to the TlyA family.</text>
</comment>
<dbReference type="InterPro" id="IPR047048">
    <property type="entry name" value="TlyA"/>
</dbReference>
<dbReference type="GO" id="GO:0003723">
    <property type="term" value="F:RNA binding"/>
    <property type="evidence" value="ECO:0007669"/>
    <property type="project" value="UniProtKB-KW"/>
</dbReference>
<reference evidence="6 7" key="1">
    <citation type="submission" date="2020-02" db="EMBL/GenBank/DDBJ databases">
        <title>Nitrogenibacter mangrovi gen. nov., sp. nov. isolated from mangrove sediment, a denitrifying betaproteobacterium.</title>
        <authorList>
            <person name="Liao H."/>
            <person name="Tian Y."/>
        </authorList>
    </citation>
    <scope>NUCLEOTIDE SEQUENCE [LARGE SCALE GENOMIC DNA]</scope>
    <source>
        <strain evidence="6 7">M9-3-2</strain>
    </source>
</reference>
<dbReference type="CDD" id="cd00165">
    <property type="entry name" value="S4"/>
    <property type="match status" value="1"/>
</dbReference>
<evidence type="ECO:0000259" key="5">
    <source>
        <dbReference type="SMART" id="SM00363"/>
    </source>
</evidence>
<name>A0A6C1B992_9RHOO</name>
<dbReference type="SUPFAM" id="SSF53335">
    <property type="entry name" value="S-adenosyl-L-methionine-dependent methyltransferases"/>
    <property type="match status" value="1"/>
</dbReference>
<dbReference type="Proteomes" id="UP000501991">
    <property type="component" value="Chromosome"/>
</dbReference>
<evidence type="ECO:0000256" key="2">
    <source>
        <dbReference type="ARBA" id="ARBA00029460"/>
    </source>
</evidence>
<dbReference type="InterPro" id="IPR004538">
    <property type="entry name" value="Hemolysin_A/TlyA"/>
</dbReference>
<dbReference type="GO" id="GO:0008168">
    <property type="term" value="F:methyltransferase activity"/>
    <property type="evidence" value="ECO:0007669"/>
    <property type="project" value="UniProtKB-KW"/>
</dbReference>
<evidence type="ECO:0000256" key="1">
    <source>
        <dbReference type="ARBA" id="ARBA00022884"/>
    </source>
</evidence>
<feature type="region of interest" description="Disordered" evidence="4">
    <location>
        <begin position="1"/>
        <end position="23"/>
    </location>
</feature>
<dbReference type="PROSITE" id="PS50889">
    <property type="entry name" value="S4"/>
    <property type="match status" value="1"/>
</dbReference>
<dbReference type="PANTHER" id="PTHR32319">
    <property type="entry name" value="BACTERIAL HEMOLYSIN-LIKE PROTEIN"/>
    <property type="match status" value="1"/>
</dbReference>
<dbReference type="CDD" id="cd02440">
    <property type="entry name" value="AdoMet_MTases"/>
    <property type="match status" value="1"/>
</dbReference>
<dbReference type="Gene3D" id="3.10.290.10">
    <property type="entry name" value="RNA-binding S4 domain"/>
    <property type="match status" value="1"/>
</dbReference>
<keyword evidence="7" id="KW-1185">Reference proteome</keyword>
<keyword evidence="6" id="KW-0808">Transferase</keyword>
<dbReference type="KEGG" id="azq:G3580_17875"/>
<dbReference type="Gene3D" id="3.40.50.150">
    <property type="entry name" value="Vaccinia Virus protein VP39"/>
    <property type="match status" value="1"/>
</dbReference>
<dbReference type="NCBIfam" id="TIGR00478">
    <property type="entry name" value="tly"/>
    <property type="match status" value="1"/>
</dbReference>
<feature type="domain" description="RNA-binding S4" evidence="5">
    <location>
        <begin position="31"/>
        <end position="97"/>
    </location>
</feature>
<dbReference type="PANTHER" id="PTHR32319:SF0">
    <property type="entry name" value="BACTERIAL HEMOLYSIN-LIKE PROTEIN"/>
    <property type="match status" value="1"/>
</dbReference>
<dbReference type="SUPFAM" id="SSF55174">
    <property type="entry name" value="Alpha-L RNA-binding motif"/>
    <property type="match status" value="1"/>
</dbReference>
<proteinExistence type="inferred from homology"/>